<dbReference type="Proteomes" id="UP001276854">
    <property type="component" value="Unassembled WGS sequence"/>
</dbReference>
<accession>A0ABU4GLS2</accession>
<keyword evidence="1" id="KW-1133">Transmembrane helix</keyword>
<proteinExistence type="predicted"/>
<evidence type="ECO:0000256" key="1">
    <source>
        <dbReference type="SAM" id="Phobius"/>
    </source>
</evidence>
<comment type="caution">
    <text evidence="2">The sequence shown here is derived from an EMBL/GenBank/DDBJ whole genome shotgun (WGS) entry which is preliminary data.</text>
</comment>
<name>A0ABU4GLS2_9CLOT</name>
<keyword evidence="3" id="KW-1185">Reference proteome</keyword>
<protein>
    <recommendedName>
        <fullName evidence="4">DUF4306 domain-containing protein</fullName>
    </recommendedName>
</protein>
<reference evidence="2 3" key="1">
    <citation type="submission" date="2023-10" db="EMBL/GenBank/DDBJ databases">
        <title>A novel Glycoside Hydrolase 43-Like Enzyme from Clostrdium boliviensis is an Endo-xylanase, and a Candidate for Xylooligosaccharides Production from Different Xylan Substrates.</title>
        <authorList>
            <person name="Alvarez M.T."/>
            <person name="Rocabado-Villegas L.R."/>
            <person name="Salas-Veizaga D.M."/>
            <person name="Linares-Pasten J.A."/>
            <person name="Gudmundsdottir E.E."/>
            <person name="Hreggvidsson G.O."/>
            <person name="Adlercreutz P."/>
            <person name="Nordberg Karlsson E."/>
        </authorList>
    </citation>
    <scope>NUCLEOTIDE SEQUENCE [LARGE SCALE GENOMIC DNA]</scope>
    <source>
        <strain evidence="2 3">E-1</strain>
    </source>
</reference>
<gene>
    <name evidence="2" type="ORF">RZO55_13400</name>
</gene>
<evidence type="ECO:0000313" key="3">
    <source>
        <dbReference type="Proteomes" id="UP001276854"/>
    </source>
</evidence>
<evidence type="ECO:0000313" key="2">
    <source>
        <dbReference type="EMBL" id="MDW2798573.1"/>
    </source>
</evidence>
<dbReference type="RefSeq" id="WP_318064792.1">
    <property type="nucleotide sequence ID" value="NZ_JAWONS010000216.1"/>
</dbReference>
<organism evidence="2 3">
    <name type="scientific">Clostridium boliviensis</name>
    <dbReference type="NCBI Taxonomy" id="318465"/>
    <lineage>
        <taxon>Bacteria</taxon>
        <taxon>Bacillati</taxon>
        <taxon>Bacillota</taxon>
        <taxon>Clostridia</taxon>
        <taxon>Eubacteriales</taxon>
        <taxon>Clostridiaceae</taxon>
        <taxon>Clostridium</taxon>
    </lineage>
</organism>
<evidence type="ECO:0008006" key="4">
    <source>
        <dbReference type="Google" id="ProtNLM"/>
    </source>
</evidence>
<keyword evidence="1" id="KW-0812">Transmembrane</keyword>
<keyword evidence="1" id="KW-0472">Membrane</keyword>
<dbReference type="EMBL" id="JAWONS010000216">
    <property type="protein sequence ID" value="MDW2798573.1"/>
    <property type="molecule type" value="Genomic_DNA"/>
</dbReference>
<feature type="transmembrane region" description="Helical" evidence="1">
    <location>
        <begin position="61"/>
        <end position="79"/>
    </location>
</feature>
<sequence>MNKLYTKVSAIFLIVSTIFFPYYWSFNDRYEKAFGFPYRYIYFDDMKISFIRSMNIDLSHLLMDFVIVYICVYVGARIFNFIKKVVDRVANNNHYKKR</sequence>
<feature type="transmembrane region" description="Helical" evidence="1">
    <location>
        <begin position="7"/>
        <end position="24"/>
    </location>
</feature>